<evidence type="ECO:0000256" key="2">
    <source>
        <dbReference type="SAM" id="MobiDB-lite"/>
    </source>
</evidence>
<dbReference type="Proteomes" id="UP000215914">
    <property type="component" value="Chromosome 2"/>
</dbReference>
<feature type="region of interest" description="Disordered" evidence="2">
    <location>
        <begin position="1"/>
        <end position="27"/>
    </location>
</feature>
<gene>
    <name evidence="4" type="ORF">HannXRQ_Chr02g0032531</name>
</gene>
<evidence type="ECO:0000313" key="4">
    <source>
        <dbReference type="EMBL" id="OTG33240.1"/>
    </source>
</evidence>
<dbReference type="AlphaFoldDB" id="A0A251VCA9"/>
<dbReference type="InParanoid" id="A0A251VCA9"/>
<dbReference type="EMBL" id="CM007891">
    <property type="protein sequence ID" value="OTG33240.1"/>
    <property type="molecule type" value="Genomic_DNA"/>
</dbReference>
<dbReference type="Pfam" id="PF08372">
    <property type="entry name" value="PRT_C"/>
    <property type="match status" value="1"/>
</dbReference>
<keyword evidence="1" id="KW-0677">Repeat</keyword>
<evidence type="ECO:0000259" key="3">
    <source>
        <dbReference type="Pfam" id="PF08372"/>
    </source>
</evidence>
<dbReference type="InterPro" id="IPR047259">
    <property type="entry name" value="QUIRKY-like"/>
</dbReference>
<reference evidence="5" key="1">
    <citation type="journal article" date="2017" name="Nature">
        <title>The sunflower genome provides insights into oil metabolism, flowering and Asterid evolution.</title>
        <authorList>
            <person name="Badouin H."/>
            <person name="Gouzy J."/>
            <person name="Grassa C.J."/>
            <person name="Murat F."/>
            <person name="Staton S.E."/>
            <person name="Cottret L."/>
            <person name="Lelandais-Briere C."/>
            <person name="Owens G.L."/>
            <person name="Carrere S."/>
            <person name="Mayjonade B."/>
            <person name="Legrand L."/>
            <person name="Gill N."/>
            <person name="Kane N.C."/>
            <person name="Bowers J.E."/>
            <person name="Hubner S."/>
            <person name="Bellec A."/>
            <person name="Berard A."/>
            <person name="Berges H."/>
            <person name="Blanchet N."/>
            <person name="Boniface M.C."/>
            <person name="Brunel D."/>
            <person name="Catrice O."/>
            <person name="Chaidir N."/>
            <person name="Claudel C."/>
            <person name="Donnadieu C."/>
            <person name="Faraut T."/>
            <person name="Fievet G."/>
            <person name="Helmstetter N."/>
            <person name="King M."/>
            <person name="Knapp S.J."/>
            <person name="Lai Z."/>
            <person name="Le Paslier M.C."/>
            <person name="Lippi Y."/>
            <person name="Lorenzon L."/>
            <person name="Mandel J.R."/>
            <person name="Marage G."/>
            <person name="Marchand G."/>
            <person name="Marquand E."/>
            <person name="Bret-Mestries E."/>
            <person name="Morien E."/>
            <person name="Nambeesan S."/>
            <person name="Nguyen T."/>
            <person name="Pegot-Espagnet P."/>
            <person name="Pouilly N."/>
            <person name="Raftis F."/>
            <person name="Sallet E."/>
            <person name="Schiex T."/>
            <person name="Thomas J."/>
            <person name="Vandecasteele C."/>
            <person name="Vares D."/>
            <person name="Vear F."/>
            <person name="Vautrin S."/>
            <person name="Crespi M."/>
            <person name="Mangin B."/>
            <person name="Burke J.M."/>
            <person name="Salse J."/>
            <person name="Munos S."/>
            <person name="Vincourt P."/>
            <person name="Rieseberg L.H."/>
            <person name="Langlade N.B."/>
        </authorList>
    </citation>
    <scope>NUCLEOTIDE SEQUENCE [LARGE SCALE GENOMIC DNA]</scope>
    <source>
        <strain evidence="5">cv. SF193</strain>
    </source>
</reference>
<evidence type="ECO:0000313" key="5">
    <source>
        <dbReference type="Proteomes" id="UP000215914"/>
    </source>
</evidence>
<keyword evidence="4" id="KW-0328">Glycosyltransferase</keyword>
<dbReference type="PANTHER" id="PTHR31425:SF53">
    <property type="entry name" value="PROTEIN QUIRKY-LIKE"/>
    <property type="match status" value="1"/>
</dbReference>
<evidence type="ECO:0000256" key="1">
    <source>
        <dbReference type="ARBA" id="ARBA00022737"/>
    </source>
</evidence>
<sequence length="142" mass="16016">MVRLDMPLDQPAPDDSNPRTFRDTDTVAGTNPTYSFPILICGRDLAVPMETEAPSYGHPIITRGCSELRRVRQEFDTFPTSKEPHVVRMRYDRLRSIGGRIQNVAGDLATQGERFHSLLSWHDPRASALFVTFCLVTAMCCM</sequence>
<dbReference type="PANTHER" id="PTHR31425">
    <property type="entry name" value="PHOSPHORIBOSYLANTHRANILATE TRANSFERASE ISOFORM 1"/>
    <property type="match status" value="1"/>
</dbReference>
<protein>
    <submittedName>
        <fullName evidence="4">Putative phosphoribosyltransferase C-terminal</fullName>
    </submittedName>
</protein>
<keyword evidence="4" id="KW-0808">Transferase</keyword>
<name>A0A251VCA9_HELAN</name>
<accession>A0A251VCA9</accession>
<feature type="domain" description="Multiple C2" evidence="3">
    <location>
        <begin position="72"/>
        <end position="142"/>
    </location>
</feature>
<dbReference type="GO" id="GO:0016757">
    <property type="term" value="F:glycosyltransferase activity"/>
    <property type="evidence" value="ECO:0007669"/>
    <property type="project" value="UniProtKB-KW"/>
</dbReference>
<dbReference type="InterPro" id="IPR013583">
    <property type="entry name" value="MCTP_C"/>
</dbReference>
<organism evidence="4 5">
    <name type="scientific">Helianthus annuus</name>
    <name type="common">Common sunflower</name>
    <dbReference type="NCBI Taxonomy" id="4232"/>
    <lineage>
        <taxon>Eukaryota</taxon>
        <taxon>Viridiplantae</taxon>
        <taxon>Streptophyta</taxon>
        <taxon>Embryophyta</taxon>
        <taxon>Tracheophyta</taxon>
        <taxon>Spermatophyta</taxon>
        <taxon>Magnoliopsida</taxon>
        <taxon>eudicotyledons</taxon>
        <taxon>Gunneridae</taxon>
        <taxon>Pentapetalae</taxon>
        <taxon>asterids</taxon>
        <taxon>campanulids</taxon>
        <taxon>Asterales</taxon>
        <taxon>Asteraceae</taxon>
        <taxon>Asteroideae</taxon>
        <taxon>Heliantheae alliance</taxon>
        <taxon>Heliantheae</taxon>
        <taxon>Helianthus</taxon>
    </lineage>
</organism>
<proteinExistence type="predicted"/>
<feature type="compositionally biased region" description="Basic and acidic residues" evidence="2">
    <location>
        <begin position="16"/>
        <end position="25"/>
    </location>
</feature>
<keyword evidence="5" id="KW-1185">Reference proteome</keyword>